<dbReference type="Proteomes" id="UP001152888">
    <property type="component" value="Unassembled WGS sequence"/>
</dbReference>
<reference evidence="1" key="1">
    <citation type="submission" date="2022-03" db="EMBL/GenBank/DDBJ databases">
        <authorList>
            <person name="Sayadi A."/>
        </authorList>
    </citation>
    <scope>NUCLEOTIDE SEQUENCE</scope>
</reference>
<keyword evidence="2" id="KW-1185">Reference proteome</keyword>
<name>A0A9P0Q3L6_ACAOB</name>
<accession>A0A9P0Q3L6</accession>
<evidence type="ECO:0000313" key="2">
    <source>
        <dbReference type="Proteomes" id="UP001152888"/>
    </source>
</evidence>
<organism evidence="1 2">
    <name type="scientific">Acanthoscelides obtectus</name>
    <name type="common">Bean weevil</name>
    <name type="synonym">Bruchus obtectus</name>
    <dbReference type="NCBI Taxonomy" id="200917"/>
    <lineage>
        <taxon>Eukaryota</taxon>
        <taxon>Metazoa</taxon>
        <taxon>Ecdysozoa</taxon>
        <taxon>Arthropoda</taxon>
        <taxon>Hexapoda</taxon>
        <taxon>Insecta</taxon>
        <taxon>Pterygota</taxon>
        <taxon>Neoptera</taxon>
        <taxon>Endopterygota</taxon>
        <taxon>Coleoptera</taxon>
        <taxon>Polyphaga</taxon>
        <taxon>Cucujiformia</taxon>
        <taxon>Chrysomeloidea</taxon>
        <taxon>Chrysomelidae</taxon>
        <taxon>Bruchinae</taxon>
        <taxon>Bruchini</taxon>
        <taxon>Acanthoscelides</taxon>
    </lineage>
</organism>
<comment type="caution">
    <text evidence="1">The sequence shown here is derived from an EMBL/GenBank/DDBJ whole genome shotgun (WGS) entry which is preliminary data.</text>
</comment>
<evidence type="ECO:0000313" key="1">
    <source>
        <dbReference type="EMBL" id="CAH2008898.1"/>
    </source>
</evidence>
<dbReference type="EMBL" id="CAKOFQ010007838">
    <property type="protein sequence ID" value="CAH2008898.1"/>
    <property type="molecule type" value="Genomic_DNA"/>
</dbReference>
<gene>
    <name evidence="1" type="ORF">ACAOBT_LOCUS30489</name>
</gene>
<dbReference type="OrthoDB" id="6731296at2759"/>
<proteinExistence type="predicted"/>
<dbReference type="PANTHER" id="PTHR46601">
    <property type="entry name" value="ULP_PROTEASE DOMAIN-CONTAINING PROTEIN"/>
    <property type="match status" value="1"/>
</dbReference>
<sequence>MKTAIVRGTLGIDQLKRKLTLSKKSDLVGKIKEFFNRDDVSRTTEGKRETVTYKKCVRKCEVIERSSKKVKITKNVKEIVEGTVPELIGRFNKTLRELKKHSFNITTQYRSYRDVIDNLKSDEIVLHINFSENYSCKCFEEVQCHHFGGSRKQVTLHTGVMYTKTEEEDKPTIMSFCTNSHTSMSIWTHHPVISNLKTVLPNITTIHFFSDGPATQYRQKLNFYFIFTEIFKYNFVRVTWNFFEAGHGKGAADGIGGYLKRTADKKVATGSDISDSETFFHTLRNSSKVRLYLVTDNDIENVEKTVPKNVVPLQGTMQVHQVFTDTPDGLKNKELLADISNVPTESRRSYYSMVYSPSSSSDEEVLANLDQPSVSNVKKKQLIHKENVHPSKISDGVYVLVKISSVNDKHYTYLGVAKSTVDEEGDVKVMFYKTVDCTSKIFKAVETDISYEPYYNILQIVLNPKMVMKGSITTTNSIGAPPLRFNLIRWRGVYPFWSSSCFISSSLNDVGIPRRTALISKIV</sequence>
<protein>
    <submittedName>
        <fullName evidence="1">Uncharacterized protein</fullName>
    </submittedName>
</protein>
<dbReference type="AlphaFoldDB" id="A0A9P0Q3L6"/>
<dbReference type="PANTHER" id="PTHR46601:SF1">
    <property type="entry name" value="ADF-H DOMAIN-CONTAINING PROTEIN"/>
    <property type="match status" value="1"/>
</dbReference>